<evidence type="ECO:0000313" key="4">
    <source>
        <dbReference type="Proteomes" id="UP000504638"/>
    </source>
</evidence>
<gene>
    <name evidence="3 5" type="ORF">P152DRAFT_250555</name>
</gene>
<keyword evidence="4" id="KW-1185">Reference proteome</keyword>
<dbReference type="SMART" id="SM00714">
    <property type="entry name" value="LITAF"/>
    <property type="match status" value="1"/>
</dbReference>
<dbReference type="EMBL" id="ML975152">
    <property type="protein sequence ID" value="KAF1815267.1"/>
    <property type="molecule type" value="Genomic_DNA"/>
</dbReference>
<dbReference type="Pfam" id="PF10601">
    <property type="entry name" value="zf-LITAF-like"/>
    <property type="match status" value="1"/>
</dbReference>
<dbReference type="InterPro" id="IPR006629">
    <property type="entry name" value="LITAF"/>
</dbReference>
<reference evidence="5" key="3">
    <citation type="submission" date="2025-04" db="UniProtKB">
        <authorList>
            <consortium name="RefSeq"/>
        </authorList>
    </citation>
    <scope>IDENTIFICATION</scope>
    <source>
        <strain evidence="5">CBS 781.70</strain>
    </source>
</reference>
<dbReference type="PROSITE" id="PS51837">
    <property type="entry name" value="LITAF"/>
    <property type="match status" value="1"/>
</dbReference>
<dbReference type="Proteomes" id="UP000504638">
    <property type="component" value="Unplaced"/>
</dbReference>
<protein>
    <recommendedName>
        <fullName evidence="2">LITAF domain-containing protein</fullName>
    </recommendedName>
</protein>
<evidence type="ECO:0000313" key="5">
    <source>
        <dbReference type="RefSeq" id="XP_033536898.1"/>
    </source>
</evidence>
<accession>A0A6G1GAZ2</accession>
<organism evidence="3">
    <name type="scientific">Eremomyces bilateralis CBS 781.70</name>
    <dbReference type="NCBI Taxonomy" id="1392243"/>
    <lineage>
        <taxon>Eukaryota</taxon>
        <taxon>Fungi</taxon>
        <taxon>Dikarya</taxon>
        <taxon>Ascomycota</taxon>
        <taxon>Pezizomycotina</taxon>
        <taxon>Dothideomycetes</taxon>
        <taxon>Dothideomycetes incertae sedis</taxon>
        <taxon>Eremomycetales</taxon>
        <taxon>Eremomycetaceae</taxon>
        <taxon>Eremomyces</taxon>
    </lineage>
</organism>
<sequence>MSSDQQPAPATLPVNGTTDAASDGISPASPPAVNSSYPPDAKRTDGGVEMGPISTPIAHPDTIHPPPQYEAAAHPVPAPAPVMVTPLSQLQQTPAAIDCKFCKCQATTEVRTQRDKEPIPGVMICLICLVFWPALCCLSCMETETIQYVHTCSNCKNIVAQRAANGAIIVKEPAGMMVPSQYGAPQTQAK</sequence>
<proteinExistence type="predicted"/>
<dbReference type="OrthoDB" id="5599753at2759"/>
<reference evidence="3 5" key="1">
    <citation type="submission" date="2020-01" db="EMBL/GenBank/DDBJ databases">
        <authorList>
            <consortium name="DOE Joint Genome Institute"/>
            <person name="Haridas S."/>
            <person name="Albert R."/>
            <person name="Binder M."/>
            <person name="Bloem J."/>
            <person name="Labutti K."/>
            <person name="Salamov A."/>
            <person name="Andreopoulos B."/>
            <person name="Baker S.E."/>
            <person name="Barry K."/>
            <person name="Bills G."/>
            <person name="Bluhm B.H."/>
            <person name="Cannon C."/>
            <person name="Castanera R."/>
            <person name="Culley D.E."/>
            <person name="Daum C."/>
            <person name="Ezra D."/>
            <person name="Gonzalez J.B."/>
            <person name="Henrissat B."/>
            <person name="Kuo A."/>
            <person name="Liang C."/>
            <person name="Lipzen A."/>
            <person name="Lutzoni F."/>
            <person name="Magnuson J."/>
            <person name="Mondo S."/>
            <person name="Nolan M."/>
            <person name="Ohm R."/>
            <person name="Pangilinan J."/>
            <person name="Park H.-J."/>
            <person name="Ramirez L."/>
            <person name="Alfaro M."/>
            <person name="Sun H."/>
            <person name="Tritt A."/>
            <person name="Yoshinaga Y."/>
            <person name="Zwiers L.-H."/>
            <person name="Turgeon B.G."/>
            <person name="Goodwin S.B."/>
            <person name="Spatafora J.W."/>
            <person name="Crous P.W."/>
            <person name="Grigoriev I.V."/>
        </authorList>
    </citation>
    <scope>NUCLEOTIDE SEQUENCE</scope>
    <source>
        <strain evidence="3 5">CBS 781.70</strain>
    </source>
</reference>
<evidence type="ECO:0000313" key="3">
    <source>
        <dbReference type="EMBL" id="KAF1815267.1"/>
    </source>
</evidence>
<feature type="region of interest" description="Disordered" evidence="1">
    <location>
        <begin position="1"/>
        <end position="67"/>
    </location>
</feature>
<reference evidence="5" key="2">
    <citation type="submission" date="2020-04" db="EMBL/GenBank/DDBJ databases">
        <authorList>
            <consortium name="NCBI Genome Project"/>
        </authorList>
    </citation>
    <scope>NUCLEOTIDE SEQUENCE</scope>
    <source>
        <strain evidence="5">CBS 781.70</strain>
    </source>
</reference>
<dbReference type="GeneID" id="54415274"/>
<dbReference type="RefSeq" id="XP_033536898.1">
    <property type="nucleotide sequence ID" value="XM_033674704.1"/>
</dbReference>
<feature type="domain" description="LITAF" evidence="2">
    <location>
        <begin position="79"/>
        <end position="164"/>
    </location>
</feature>
<evidence type="ECO:0000256" key="1">
    <source>
        <dbReference type="SAM" id="MobiDB-lite"/>
    </source>
</evidence>
<evidence type="ECO:0000259" key="2">
    <source>
        <dbReference type="PROSITE" id="PS51837"/>
    </source>
</evidence>
<feature type="compositionally biased region" description="Polar residues" evidence="1">
    <location>
        <begin position="1"/>
        <end position="20"/>
    </location>
</feature>
<dbReference type="AlphaFoldDB" id="A0A6G1GAZ2"/>
<name>A0A6G1GAZ2_9PEZI</name>